<dbReference type="AlphaFoldDB" id="A0A1E7KFL5"/>
<evidence type="ECO:0000256" key="2">
    <source>
        <dbReference type="ARBA" id="ARBA00023125"/>
    </source>
</evidence>
<dbReference type="InterPro" id="IPR018062">
    <property type="entry name" value="HTH_AraC-typ_CS"/>
</dbReference>
<dbReference type="InterPro" id="IPR050204">
    <property type="entry name" value="AraC_XylS_family_regulators"/>
</dbReference>
<dbReference type="SMART" id="SM00342">
    <property type="entry name" value="HTH_ARAC"/>
    <property type="match status" value="1"/>
</dbReference>
<dbReference type="EMBL" id="LJGU01000127">
    <property type="protein sequence ID" value="OEV02674.1"/>
    <property type="molecule type" value="Genomic_DNA"/>
</dbReference>
<organism evidence="5 6">
    <name type="scientific">Streptomyces oceani</name>
    <dbReference type="NCBI Taxonomy" id="1075402"/>
    <lineage>
        <taxon>Bacteria</taxon>
        <taxon>Bacillati</taxon>
        <taxon>Actinomycetota</taxon>
        <taxon>Actinomycetes</taxon>
        <taxon>Kitasatosporales</taxon>
        <taxon>Streptomycetaceae</taxon>
        <taxon>Streptomyces</taxon>
    </lineage>
</organism>
<evidence type="ECO:0000259" key="4">
    <source>
        <dbReference type="PROSITE" id="PS01124"/>
    </source>
</evidence>
<dbReference type="Pfam" id="PF12833">
    <property type="entry name" value="HTH_18"/>
    <property type="match status" value="1"/>
</dbReference>
<evidence type="ECO:0000313" key="5">
    <source>
        <dbReference type="EMBL" id="OEV02674.1"/>
    </source>
</evidence>
<dbReference type="PANTHER" id="PTHR46796">
    <property type="entry name" value="HTH-TYPE TRANSCRIPTIONAL ACTIVATOR RHAS-RELATED"/>
    <property type="match status" value="1"/>
</dbReference>
<proteinExistence type="predicted"/>
<sequence length="227" mass="23835">MYAERPSRLGAGAILWTGLASGRAGGTRILPDGCMDLIWTTTGLLVAGPDTRAYVHSSRAGDRSTGLRFAPGQGPAILGLPASELRDTRVPLDAVWPAGEVRELTERIAEAPTPGGALETAVRARGGPDARSGRVYELVRAGRPVAEVAAAVNYSERQLHRHALAAFGYGPKTLARILRMRRALRLAREGQAFGEVAATAGYADQAHLAREVKALAGIPLGTLLDGG</sequence>
<feature type="domain" description="HTH araC/xylS-type" evidence="4">
    <location>
        <begin position="145"/>
        <end position="226"/>
    </location>
</feature>
<keyword evidence="6" id="KW-1185">Reference proteome</keyword>
<evidence type="ECO:0000256" key="1">
    <source>
        <dbReference type="ARBA" id="ARBA00023015"/>
    </source>
</evidence>
<gene>
    <name evidence="5" type="ORF">AN216_14380</name>
</gene>
<dbReference type="Proteomes" id="UP000176101">
    <property type="component" value="Unassembled WGS sequence"/>
</dbReference>
<dbReference type="InterPro" id="IPR018060">
    <property type="entry name" value="HTH_AraC"/>
</dbReference>
<dbReference type="PANTHER" id="PTHR46796:SF15">
    <property type="entry name" value="BLL1074 PROTEIN"/>
    <property type="match status" value="1"/>
</dbReference>
<dbReference type="Pfam" id="PF20240">
    <property type="entry name" value="DUF6597"/>
    <property type="match status" value="1"/>
</dbReference>
<dbReference type="OrthoDB" id="9815799at2"/>
<evidence type="ECO:0000313" key="6">
    <source>
        <dbReference type="Proteomes" id="UP000176101"/>
    </source>
</evidence>
<protein>
    <submittedName>
        <fullName evidence="5">AraC family transcriptional regulator</fullName>
    </submittedName>
</protein>
<dbReference type="PROSITE" id="PS01124">
    <property type="entry name" value="HTH_ARAC_FAMILY_2"/>
    <property type="match status" value="1"/>
</dbReference>
<reference evidence="5 6" key="1">
    <citation type="journal article" date="2016" name="Front. Microbiol.">
        <title>Comparative Genomics Analysis of Streptomyces Species Reveals Their Adaptation to the Marine Environment and Their Diversity at the Genomic Level.</title>
        <authorList>
            <person name="Tian X."/>
            <person name="Zhang Z."/>
            <person name="Yang T."/>
            <person name="Chen M."/>
            <person name="Li J."/>
            <person name="Chen F."/>
            <person name="Yang J."/>
            <person name="Li W."/>
            <person name="Zhang B."/>
            <person name="Zhang Z."/>
            <person name="Wu J."/>
            <person name="Zhang C."/>
            <person name="Long L."/>
            <person name="Xiao J."/>
        </authorList>
    </citation>
    <scope>NUCLEOTIDE SEQUENCE [LARGE SCALE GENOMIC DNA]</scope>
    <source>
        <strain evidence="5 6">SCSIO 02100</strain>
    </source>
</reference>
<dbReference type="RefSeq" id="WP_070197050.1">
    <property type="nucleotide sequence ID" value="NZ_LJGU01000127.1"/>
</dbReference>
<keyword evidence="1" id="KW-0805">Transcription regulation</keyword>
<dbReference type="PATRIC" id="fig|1075402.3.peg.1776"/>
<comment type="caution">
    <text evidence="5">The sequence shown here is derived from an EMBL/GenBank/DDBJ whole genome shotgun (WGS) entry which is preliminary data.</text>
</comment>
<name>A0A1E7KFL5_9ACTN</name>
<keyword evidence="2" id="KW-0238">DNA-binding</keyword>
<dbReference type="GO" id="GO:0003700">
    <property type="term" value="F:DNA-binding transcription factor activity"/>
    <property type="evidence" value="ECO:0007669"/>
    <property type="project" value="InterPro"/>
</dbReference>
<dbReference type="STRING" id="1075402.AN216_14380"/>
<dbReference type="GO" id="GO:0043565">
    <property type="term" value="F:sequence-specific DNA binding"/>
    <property type="evidence" value="ECO:0007669"/>
    <property type="project" value="InterPro"/>
</dbReference>
<keyword evidence="3" id="KW-0804">Transcription</keyword>
<accession>A0A1E7KFL5</accession>
<dbReference type="PROSITE" id="PS00041">
    <property type="entry name" value="HTH_ARAC_FAMILY_1"/>
    <property type="match status" value="1"/>
</dbReference>
<dbReference type="Gene3D" id="1.10.10.60">
    <property type="entry name" value="Homeodomain-like"/>
    <property type="match status" value="1"/>
</dbReference>
<dbReference type="InterPro" id="IPR046532">
    <property type="entry name" value="DUF6597"/>
</dbReference>
<evidence type="ECO:0000256" key="3">
    <source>
        <dbReference type="ARBA" id="ARBA00023163"/>
    </source>
</evidence>